<dbReference type="Gene3D" id="1.10.287.130">
    <property type="match status" value="1"/>
</dbReference>
<dbReference type="InterPro" id="IPR004358">
    <property type="entry name" value="Sig_transdc_His_kin-like_C"/>
</dbReference>
<dbReference type="PANTHER" id="PTHR45436">
    <property type="entry name" value="SENSOR HISTIDINE KINASE YKOH"/>
    <property type="match status" value="1"/>
</dbReference>
<dbReference type="SUPFAM" id="SSF55874">
    <property type="entry name" value="ATPase domain of HSP90 chaperone/DNA topoisomerase II/histidine kinase"/>
    <property type="match status" value="1"/>
</dbReference>
<dbReference type="PANTHER" id="PTHR45436:SF5">
    <property type="entry name" value="SENSOR HISTIDINE KINASE TRCS"/>
    <property type="match status" value="1"/>
</dbReference>
<feature type="domain" description="HAMP" evidence="13">
    <location>
        <begin position="208"/>
        <end position="260"/>
    </location>
</feature>
<evidence type="ECO:0000313" key="15">
    <source>
        <dbReference type="Proteomes" id="UP001058271"/>
    </source>
</evidence>
<evidence type="ECO:0000313" key="14">
    <source>
        <dbReference type="EMBL" id="UWZ34226.1"/>
    </source>
</evidence>
<dbReference type="InterPro" id="IPR050428">
    <property type="entry name" value="TCS_sensor_his_kinase"/>
</dbReference>
<feature type="domain" description="Histidine kinase" evidence="12">
    <location>
        <begin position="268"/>
        <end position="476"/>
    </location>
</feature>
<dbReference type="PROSITE" id="PS50885">
    <property type="entry name" value="HAMP"/>
    <property type="match status" value="1"/>
</dbReference>
<dbReference type="Pfam" id="PF00512">
    <property type="entry name" value="HisKA"/>
    <property type="match status" value="1"/>
</dbReference>
<organism evidence="14 15">
    <name type="scientific">Dactylosporangium roseum</name>
    <dbReference type="NCBI Taxonomy" id="47989"/>
    <lineage>
        <taxon>Bacteria</taxon>
        <taxon>Bacillati</taxon>
        <taxon>Actinomycetota</taxon>
        <taxon>Actinomycetes</taxon>
        <taxon>Micromonosporales</taxon>
        <taxon>Micromonosporaceae</taxon>
        <taxon>Dactylosporangium</taxon>
    </lineage>
</organism>
<keyword evidence="10 11" id="KW-0472">Membrane</keyword>
<comment type="catalytic activity">
    <reaction evidence="1">
        <text>ATP + protein L-histidine = ADP + protein N-phospho-L-histidine.</text>
        <dbReference type="EC" id="2.7.13.3"/>
    </reaction>
</comment>
<reference evidence="14" key="1">
    <citation type="submission" date="2021-04" db="EMBL/GenBank/DDBJ databases">
        <title>Biosynthetic gene clusters of Dactylosporangioum roseum.</title>
        <authorList>
            <person name="Hartkoorn R.C."/>
            <person name="Beaudoing E."/>
            <person name="Hot D."/>
            <person name="Moureu S."/>
        </authorList>
    </citation>
    <scope>NUCLEOTIDE SEQUENCE</scope>
    <source>
        <strain evidence="14">NRRL B-16295</strain>
    </source>
</reference>
<evidence type="ECO:0000256" key="9">
    <source>
        <dbReference type="ARBA" id="ARBA00023012"/>
    </source>
</evidence>
<evidence type="ECO:0000256" key="6">
    <source>
        <dbReference type="ARBA" id="ARBA00022692"/>
    </source>
</evidence>
<dbReference type="Gene3D" id="6.10.340.10">
    <property type="match status" value="1"/>
</dbReference>
<dbReference type="InterPro" id="IPR003594">
    <property type="entry name" value="HATPase_dom"/>
</dbReference>
<dbReference type="RefSeq" id="WP_260723528.1">
    <property type="nucleotide sequence ID" value="NZ_BAAABS010000025.1"/>
</dbReference>
<keyword evidence="6 11" id="KW-0812">Transmembrane</keyword>
<name>A0ABY5YWU5_9ACTN</name>
<evidence type="ECO:0000256" key="8">
    <source>
        <dbReference type="ARBA" id="ARBA00022989"/>
    </source>
</evidence>
<evidence type="ECO:0000256" key="10">
    <source>
        <dbReference type="ARBA" id="ARBA00023136"/>
    </source>
</evidence>
<keyword evidence="8 11" id="KW-1133">Transmembrane helix</keyword>
<evidence type="ECO:0000256" key="2">
    <source>
        <dbReference type="ARBA" id="ARBA00004236"/>
    </source>
</evidence>
<sequence length="491" mass="52893">MTTEALRDTGPGLSWPSARTRILGWMLLLVALALLVSVAVTRMVLLDRLDDRLDRELEQEARKLRAFAATAVDPATGGPYQRVDDFLARHLQHNVPDRHEMYFSLVSGVPDRRSAGVPPARLDEDAAFVAKITSHRDATAGWADTSAGRVRYAVLPVRLPADPRPGALVVIEFRGLERAEVDHSIGIQAVVGLAALLLAAMTGWLLAGQILAPVRLVRQTAERISSTDLSGRIPVRGTDDIAALSRTFNTMLDRLEDAFATQRQFLDDAGHELRTPITVVRGHLELMGDDPVERAETVALVTDELDRMARIVNDLLVLAKAGQPDFLVTGPVHAGDLTMDTLVKAQVLGERRWMLGGVADVVVVADQQRLTQALLQLAANAAAHTGPGDVIEVGSAHDGTTLRLWVRDTGPGVDPVIATRIFDRFVRGGDARNRSIGVGLGLSIVKVIAAAHGGTVRLSSAPGRGATFSLLLPVGPDETAREPERAEEYLP</sequence>
<keyword evidence="9" id="KW-0902">Two-component regulatory system</keyword>
<dbReference type="InterPro" id="IPR003660">
    <property type="entry name" value="HAMP_dom"/>
</dbReference>
<proteinExistence type="predicted"/>
<dbReference type="Gene3D" id="3.30.565.10">
    <property type="entry name" value="Histidine kinase-like ATPase, C-terminal domain"/>
    <property type="match status" value="1"/>
</dbReference>
<dbReference type="EMBL" id="CP073721">
    <property type="protein sequence ID" value="UWZ34226.1"/>
    <property type="molecule type" value="Genomic_DNA"/>
</dbReference>
<dbReference type="PRINTS" id="PR00344">
    <property type="entry name" value="BCTRLSENSOR"/>
</dbReference>
<dbReference type="InterPro" id="IPR036890">
    <property type="entry name" value="HATPase_C_sf"/>
</dbReference>
<keyword evidence="7 14" id="KW-0418">Kinase</keyword>
<evidence type="ECO:0000259" key="13">
    <source>
        <dbReference type="PROSITE" id="PS50885"/>
    </source>
</evidence>
<dbReference type="GO" id="GO:0016301">
    <property type="term" value="F:kinase activity"/>
    <property type="evidence" value="ECO:0007669"/>
    <property type="project" value="UniProtKB-KW"/>
</dbReference>
<dbReference type="InterPro" id="IPR036097">
    <property type="entry name" value="HisK_dim/P_sf"/>
</dbReference>
<keyword evidence="15" id="KW-1185">Reference proteome</keyword>
<accession>A0ABY5YWU5</accession>
<evidence type="ECO:0000256" key="4">
    <source>
        <dbReference type="ARBA" id="ARBA00022553"/>
    </source>
</evidence>
<dbReference type="Pfam" id="PF00672">
    <property type="entry name" value="HAMP"/>
    <property type="match status" value="1"/>
</dbReference>
<comment type="subcellular location">
    <subcellularLocation>
        <location evidence="2">Cell membrane</location>
    </subcellularLocation>
</comment>
<dbReference type="SUPFAM" id="SSF158472">
    <property type="entry name" value="HAMP domain-like"/>
    <property type="match status" value="1"/>
</dbReference>
<evidence type="ECO:0000259" key="12">
    <source>
        <dbReference type="PROSITE" id="PS50109"/>
    </source>
</evidence>
<evidence type="ECO:0000256" key="5">
    <source>
        <dbReference type="ARBA" id="ARBA00022679"/>
    </source>
</evidence>
<feature type="transmembrane region" description="Helical" evidence="11">
    <location>
        <begin position="22"/>
        <end position="45"/>
    </location>
</feature>
<evidence type="ECO:0000256" key="1">
    <source>
        <dbReference type="ARBA" id="ARBA00000085"/>
    </source>
</evidence>
<dbReference type="SUPFAM" id="SSF47384">
    <property type="entry name" value="Homodimeric domain of signal transducing histidine kinase"/>
    <property type="match status" value="1"/>
</dbReference>
<feature type="transmembrane region" description="Helical" evidence="11">
    <location>
        <begin position="185"/>
        <end position="207"/>
    </location>
</feature>
<evidence type="ECO:0000256" key="7">
    <source>
        <dbReference type="ARBA" id="ARBA00022777"/>
    </source>
</evidence>
<dbReference type="CDD" id="cd00082">
    <property type="entry name" value="HisKA"/>
    <property type="match status" value="1"/>
</dbReference>
<dbReference type="CDD" id="cd00075">
    <property type="entry name" value="HATPase"/>
    <property type="match status" value="1"/>
</dbReference>
<dbReference type="CDD" id="cd06225">
    <property type="entry name" value="HAMP"/>
    <property type="match status" value="1"/>
</dbReference>
<dbReference type="Pfam" id="PF02518">
    <property type="entry name" value="HATPase_c"/>
    <property type="match status" value="1"/>
</dbReference>
<keyword evidence="4" id="KW-0597">Phosphoprotein</keyword>
<gene>
    <name evidence="14" type="ORF">Drose_23615</name>
</gene>
<dbReference type="SMART" id="SM00387">
    <property type="entry name" value="HATPase_c"/>
    <property type="match status" value="1"/>
</dbReference>
<protein>
    <recommendedName>
        <fullName evidence="3">histidine kinase</fullName>
        <ecNumber evidence="3">2.7.13.3</ecNumber>
    </recommendedName>
</protein>
<dbReference type="Proteomes" id="UP001058271">
    <property type="component" value="Chromosome"/>
</dbReference>
<keyword evidence="5" id="KW-0808">Transferase</keyword>
<dbReference type="EC" id="2.7.13.3" evidence="3"/>
<evidence type="ECO:0000256" key="3">
    <source>
        <dbReference type="ARBA" id="ARBA00012438"/>
    </source>
</evidence>
<dbReference type="SMART" id="SM00388">
    <property type="entry name" value="HisKA"/>
    <property type="match status" value="1"/>
</dbReference>
<evidence type="ECO:0000256" key="11">
    <source>
        <dbReference type="SAM" id="Phobius"/>
    </source>
</evidence>
<dbReference type="SMART" id="SM00304">
    <property type="entry name" value="HAMP"/>
    <property type="match status" value="1"/>
</dbReference>
<dbReference type="InterPro" id="IPR003661">
    <property type="entry name" value="HisK_dim/P_dom"/>
</dbReference>
<dbReference type="PROSITE" id="PS50109">
    <property type="entry name" value="HIS_KIN"/>
    <property type="match status" value="1"/>
</dbReference>
<dbReference type="InterPro" id="IPR005467">
    <property type="entry name" value="His_kinase_dom"/>
</dbReference>